<dbReference type="OrthoDB" id="1743902at2"/>
<accession>A0A0C7G670</accession>
<dbReference type="InterPro" id="IPR003838">
    <property type="entry name" value="ABC3_permease_C"/>
</dbReference>
<keyword evidence="2" id="KW-1003">Cell membrane</keyword>
<feature type="domain" description="ABC3 transporter permease C-terminal" evidence="8">
    <location>
        <begin position="720"/>
        <end position="846"/>
    </location>
</feature>
<dbReference type="AlphaFoldDB" id="A0A0C7G670"/>
<feature type="transmembrane region" description="Helical" evidence="7">
    <location>
        <begin position="283"/>
        <end position="305"/>
    </location>
</feature>
<evidence type="ECO:0000256" key="2">
    <source>
        <dbReference type="ARBA" id="ARBA00022475"/>
    </source>
</evidence>
<feature type="transmembrane region" description="Helical" evidence="7">
    <location>
        <begin position="820"/>
        <end position="837"/>
    </location>
</feature>
<feature type="transmembrane region" description="Helical" evidence="7">
    <location>
        <begin position="765"/>
        <end position="787"/>
    </location>
</feature>
<evidence type="ECO:0000259" key="8">
    <source>
        <dbReference type="Pfam" id="PF02687"/>
    </source>
</evidence>
<evidence type="ECO:0000256" key="3">
    <source>
        <dbReference type="ARBA" id="ARBA00022692"/>
    </source>
</evidence>
<evidence type="ECO:0000256" key="4">
    <source>
        <dbReference type="ARBA" id="ARBA00022989"/>
    </source>
</evidence>
<evidence type="ECO:0000313" key="9">
    <source>
        <dbReference type="EMBL" id="CEQ03571.1"/>
    </source>
</evidence>
<proteinExistence type="inferred from homology"/>
<feature type="domain" description="ABC3 transporter permease C-terminal" evidence="8">
    <location>
        <begin position="283"/>
        <end position="404"/>
    </location>
</feature>
<dbReference type="Proteomes" id="UP000049127">
    <property type="component" value="Unassembled WGS sequence"/>
</dbReference>
<protein>
    <submittedName>
        <fullName evidence="9">ABC transporter permease</fullName>
    </submittedName>
</protein>
<keyword evidence="3 7" id="KW-0812">Transmembrane</keyword>
<organism evidence="9 10">
    <name type="scientific">Paraclostridium sordellii</name>
    <name type="common">Clostridium sordellii</name>
    <dbReference type="NCBI Taxonomy" id="1505"/>
    <lineage>
        <taxon>Bacteria</taxon>
        <taxon>Bacillati</taxon>
        <taxon>Bacillota</taxon>
        <taxon>Clostridia</taxon>
        <taxon>Peptostreptococcales</taxon>
        <taxon>Peptostreptococcaceae</taxon>
        <taxon>Paraclostridium</taxon>
    </lineage>
</organism>
<comment type="subcellular location">
    <subcellularLocation>
        <location evidence="1">Cell membrane</location>
        <topology evidence="1">Multi-pass membrane protein</topology>
    </subcellularLocation>
</comment>
<evidence type="ECO:0000313" key="10">
    <source>
        <dbReference type="Proteomes" id="UP000049127"/>
    </source>
</evidence>
<dbReference type="GO" id="GO:0022857">
    <property type="term" value="F:transmembrane transporter activity"/>
    <property type="evidence" value="ECO:0007669"/>
    <property type="project" value="TreeGrafter"/>
</dbReference>
<dbReference type="Pfam" id="PF02687">
    <property type="entry name" value="FtsX"/>
    <property type="match status" value="2"/>
</dbReference>
<feature type="transmembrane region" description="Helical" evidence="7">
    <location>
        <begin position="720"/>
        <end position="744"/>
    </location>
</feature>
<keyword evidence="5 7" id="KW-0472">Membrane</keyword>
<dbReference type="RefSeq" id="WP_055341866.1">
    <property type="nucleotide sequence ID" value="NZ_CDNI01000003.1"/>
</dbReference>
<dbReference type="PANTHER" id="PTHR30572">
    <property type="entry name" value="MEMBRANE COMPONENT OF TRANSPORTER-RELATED"/>
    <property type="match status" value="1"/>
</dbReference>
<evidence type="ECO:0000256" key="1">
    <source>
        <dbReference type="ARBA" id="ARBA00004651"/>
    </source>
</evidence>
<feature type="transmembrane region" description="Helical" evidence="7">
    <location>
        <begin position="372"/>
        <end position="398"/>
    </location>
</feature>
<keyword evidence="4 7" id="KW-1133">Transmembrane helix</keyword>
<dbReference type="PANTHER" id="PTHR30572:SF4">
    <property type="entry name" value="ABC TRANSPORTER PERMEASE YTRF"/>
    <property type="match status" value="1"/>
</dbReference>
<dbReference type="EMBL" id="CEKZ01000003">
    <property type="protein sequence ID" value="CEQ03571.1"/>
    <property type="molecule type" value="Genomic_DNA"/>
</dbReference>
<dbReference type="InterPro" id="IPR050250">
    <property type="entry name" value="Macrolide_Exporter_MacB"/>
</dbReference>
<dbReference type="GO" id="GO:0005886">
    <property type="term" value="C:plasma membrane"/>
    <property type="evidence" value="ECO:0007669"/>
    <property type="project" value="UniProtKB-SubCell"/>
</dbReference>
<evidence type="ECO:0000256" key="6">
    <source>
        <dbReference type="ARBA" id="ARBA00038076"/>
    </source>
</evidence>
<gene>
    <name evidence="9" type="ORF">R28058_13041</name>
</gene>
<feature type="transmembrane region" description="Helical" evidence="7">
    <location>
        <begin position="325"/>
        <end position="352"/>
    </location>
</feature>
<evidence type="ECO:0000256" key="7">
    <source>
        <dbReference type="SAM" id="Phobius"/>
    </source>
</evidence>
<reference evidence="9 10" key="1">
    <citation type="submission" date="2015-01" db="EMBL/GenBank/DDBJ databases">
        <authorList>
            <person name="Aslett A.Martin."/>
            <person name="De Silva Nishadi"/>
        </authorList>
    </citation>
    <scope>NUCLEOTIDE SEQUENCE [LARGE SCALE GENOMIC DNA]</scope>
    <source>
        <strain evidence="9 10">R28058</strain>
    </source>
</reference>
<evidence type="ECO:0000256" key="5">
    <source>
        <dbReference type="ARBA" id="ARBA00023136"/>
    </source>
</evidence>
<comment type="similarity">
    <text evidence="6">Belongs to the ABC-4 integral membrane protein family.</text>
</comment>
<name>A0A0C7G670_PARSO</name>
<sequence>MFEFKLALKYLMKNKKESILIIACIVVAITLILGVDIGSNSIQLNQIDMAREIAGYYDGTLKTNSKGNIEKLKQINGVYNVNTVKDLGEFIPKDGLISKLYTYNENYLKALNYKLVSGRLPKNEGEIVVDKKIFEKSNEGNILNKSIYATNKIDYKVNGEEKIYSKKNKYKVVGVISKEEQYYTTGNEEAMGGAELFTFVKTNESSIPKNLLNYDTVFNLKGVTPENLDVKFSKLREDYNPKLDSSVDIRQDTRSGISSNEYLDSTLRHFKDQQDNNQVQSKIFIIVIAAFTIVNFFNIILTKLITQIGYLRVIGMSNKKVIKFYLIQIAILFSVGSIIGFISSIIFARYAMSTIVTLKMFDISDFSKIKLNIPYFIVFKALVIVLFILLITVLIPVLKSLRKYPIDIINNTDKIRYKTKYNKKITKTLLKNTLLRNKIKTLVSIVVISFSGIMVIDGFDTNLNYIHKQIDQYSSYSPHKYNYFIKPDFNATESIKKVSDTDISKIKSIDGVKDLKVQNDARGILITEKGKVSKIYMDEYGDTGSSLNTQDVDFVIEGMKDIDKLNEFVKEGDIKSLNDSTGDYINIAVCNNFYYIKDAIYKPVVKDLKLGDILNFKIKTTDTDGNYYHKDLKFRVSVILDDDYSRKSETNFVDPIVLMNFDNFNKITNGFYNQEVFFNSKEKSHKTVNKLLENIKENNKYLYIYNGQDHKPEFRITFPIIISLLVFVSALFNMYMTISLNISNNLREFSILRSIGLNKKSLKKLVVWESIAYALLGSLLATIVISIKQLKYIKYIKEVFIKQAGMDIKIKSIYMPPKEAIIFMVIIILFAFLVGYIKAKSIDKINIIDGINEN</sequence>